<dbReference type="EMBL" id="BONJ01000004">
    <property type="protein sequence ID" value="GIG12987.1"/>
    <property type="molecule type" value="Genomic_DNA"/>
</dbReference>
<organism evidence="2 3">
    <name type="scientific">Catellatospora methionotrophica</name>
    <dbReference type="NCBI Taxonomy" id="121620"/>
    <lineage>
        <taxon>Bacteria</taxon>
        <taxon>Bacillati</taxon>
        <taxon>Actinomycetota</taxon>
        <taxon>Actinomycetes</taxon>
        <taxon>Micromonosporales</taxon>
        <taxon>Micromonosporaceae</taxon>
        <taxon>Catellatospora</taxon>
    </lineage>
</organism>
<dbReference type="Proteomes" id="UP000660339">
    <property type="component" value="Unassembled WGS sequence"/>
</dbReference>
<reference evidence="2" key="1">
    <citation type="submission" date="2021-01" db="EMBL/GenBank/DDBJ databases">
        <title>Whole genome shotgun sequence of Catellatospora methionotrophica NBRC 14553.</title>
        <authorList>
            <person name="Komaki H."/>
            <person name="Tamura T."/>
        </authorList>
    </citation>
    <scope>NUCLEOTIDE SEQUENCE</scope>
    <source>
        <strain evidence="2">NBRC 14553</strain>
    </source>
</reference>
<name>A0A8J3L1S2_9ACTN</name>
<dbReference type="AlphaFoldDB" id="A0A8J3L1S2"/>
<proteinExistence type="predicted"/>
<gene>
    <name evidence="2" type="ORF">Cme02nite_13190</name>
</gene>
<evidence type="ECO:0000256" key="1">
    <source>
        <dbReference type="SAM" id="MobiDB-lite"/>
    </source>
</evidence>
<protein>
    <submittedName>
        <fullName evidence="2">Uncharacterized protein</fullName>
    </submittedName>
</protein>
<accession>A0A8J3L1S2</accession>
<feature type="region of interest" description="Disordered" evidence="1">
    <location>
        <begin position="253"/>
        <end position="272"/>
    </location>
</feature>
<evidence type="ECO:0000313" key="3">
    <source>
        <dbReference type="Proteomes" id="UP000660339"/>
    </source>
</evidence>
<evidence type="ECO:0000313" key="2">
    <source>
        <dbReference type="EMBL" id="GIG12987.1"/>
    </source>
</evidence>
<comment type="caution">
    <text evidence="2">The sequence shown here is derived from an EMBL/GenBank/DDBJ whole genome shotgun (WGS) entry which is preliminary data.</text>
</comment>
<sequence length="272" mass="27750">MAGLSQARSMELQHTAVRRASDLTDEQAGLGTDRMLPVLPELRELLPGRGLRRGSTIAVASTGAPGCGGTTSLLLALLSAASSAGSWCAVVGLPSLGMAAAAELGIALDRLALVPHPGPQWTTVVGALLDGFDVVVAAPTGPVAASVRLQLAARARQRGSVLVPFGGEWEGADVVLSPVEGMWIGLGQGHGRLRARELTVSARGRGAAGRPRRVTMWLPSSSGPTVPVAEPVTMPVAEVVAVPAAEAVAVSPSRPLPHAEGQSRGHLRVVQG</sequence>
<keyword evidence="3" id="KW-1185">Reference proteome</keyword>